<dbReference type="InterPro" id="IPR016166">
    <property type="entry name" value="FAD-bd_PCMH"/>
</dbReference>
<dbReference type="GO" id="GO:0005506">
    <property type="term" value="F:iron ion binding"/>
    <property type="evidence" value="ECO:0007669"/>
    <property type="project" value="InterPro"/>
</dbReference>
<dbReference type="Pfam" id="PF03450">
    <property type="entry name" value="CO_deh_flav_C"/>
    <property type="match status" value="1"/>
</dbReference>
<organism evidence="4">
    <name type="scientific">marine metagenome</name>
    <dbReference type="NCBI Taxonomy" id="408172"/>
    <lineage>
        <taxon>unclassified sequences</taxon>
        <taxon>metagenomes</taxon>
        <taxon>ecological metagenomes</taxon>
    </lineage>
</organism>
<feature type="non-terminal residue" evidence="4">
    <location>
        <position position="1"/>
    </location>
</feature>
<dbReference type="InterPro" id="IPR016169">
    <property type="entry name" value="FAD-bd_PCMH_sub2"/>
</dbReference>
<dbReference type="InterPro" id="IPR036683">
    <property type="entry name" value="CO_DH_flav_C_dom_sf"/>
</dbReference>
<keyword evidence="2" id="KW-0274">FAD</keyword>
<evidence type="ECO:0000313" key="4">
    <source>
        <dbReference type="EMBL" id="SVA48007.1"/>
    </source>
</evidence>
<accession>A0A381W7T2</accession>
<dbReference type="InterPro" id="IPR002346">
    <property type="entry name" value="Mopterin_DH_FAD-bd"/>
</dbReference>
<proteinExistence type="predicted"/>
<dbReference type="Pfam" id="PF01799">
    <property type="entry name" value="Fer2_2"/>
    <property type="match status" value="1"/>
</dbReference>
<dbReference type="GO" id="GO:0004854">
    <property type="term" value="F:xanthine dehydrogenase activity"/>
    <property type="evidence" value="ECO:0007669"/>
    <property type="project" value="InterPro"/>
</dbReference>
<dbReference type="PANTHER" id="PTHR45444:SF3">
    <property type="entry name" value="XANTHINE DEHYDROGENASE"/>
    <property type="match status" value="1"/>
</dbReference>
<dbReference type="SUPFAM" id="SSF55447">
    <property type="entry name" value="CO dehydrogenase flavoprotein C-terminal domain-like"/>
    <property type="match status" value="1"/>
</dbReference>
<protein>
    <recommendedName>
        <fullName evidence="3">FAD-binding PCMH-type domain-containing protein</fullName>
    </recommendedName>
</protein>
<gene>
    <name evidence="4" type="ORF">METZ01_LOCUS100861</name>
</gene>
<dbReference type="PROSITE" id="PS51387">
    <property type="entry name" value="FAD_PCMH"/>
    <property type="match status" value="1"/>
</dbReference>
<sequence length="456" mass="50303">GDCGACTAVVGELVVQNKKQVIKYKSINTCIALACSLTGKHLVTIEGLREGKDLHPVQQAMVDESGSQCGFCTPGFAMSLFALYHNETKVSLAKVNDALSGNLCRCTGYKPIIAAAFSAFNEKSKKPSDYYTLNKTKIKKTLIRLNDSQTVSSTYTDNTNTVRYDAPTSLQELDQVLNESPAAKIIAAGTDLSLEITQSLKEFSHIVNVTSVKELQKIRDGRLELEIGSAVTYQDASDSLFHYWPGLEAFLHRFASLPIKNWATIGGNIANASPIGDMPPVLIALEAELKLRKNSNVRLVKLEDFFVSYRKTILKKGEFIESIVIPKPTSKERLITHKISKRYEDDISAVCMAINITLSGDQPKSVRIALGGMSGIPQRAHQLEKTLIQYWDQENLTEQAYKALKKEFTPFNDVRASAEYRLKVSANLVKKSILMIKGESVADLAEINQTSSLLEA</sequence>
<dbReference type="InterPro" id="IPR005107">
    <property type="entry name" value="CO_DH_flav_C"/>
</dbReference>
<dbReference type="InterPro" id="IPR016167">
    <property type="entry name" value="FAD-bd_PCMH_sub1"/>
</dbReference>
<dbReference type="Gene3D" id="3.30.390.50">
    <property type="entry name" value="CO dehydrogenase flavoprotein, C-terminal domain"/>
    <property type="match status" value="1"/>
</dbReference>
<reference evidence="4" key="1">
    <citation type="submission" date="2018-05" db="EMBL/GenBank/DDBJ databases">
        <authorList>
            <person name="Lanie J.A."/>
            <person name="Ng W.-L."/>
            <person name="Kazmierczak K.M."/>
            <person name="Andrzejewski T.M."/>
            <person name="Davidsen T.M."/>
            <person name="Wayne K.J."/>
            <person name="Tettelin H."/>
            <person name="Glass J.I."/>
            <person name="Rusch D."/>
            <person name="Podicherti R."/>
            <person name="Tsui H.-C.T."/>
            <person name="Winkler M.E."/>
        </authorList>
    </citation>
    <scope>NUCLEOTIDE SEQUENCE</scope>
</reference>
<dbReference type="GO" id="GO:0071949">
    <property type="term" value="F:FAD binding"/>
    <property type="evidence" value="ECO:0007669"/>
    <property type="project" value="InterPro"/>
</dbReference>
<dbReference type="EMBL" id="UINC01010824">
    <property type="protein sequence ID" value="SVA48007.1"/>
    <property type="molecule type" value="Genomic_DNA"/>
</dbReference>
<dbReference type="InterPro" id="IPR036884">
    <property type="entry name" value="2Fe-2S-bd_dom_sf"/>
</dbReference>
<dbReference type="PANTHER" id="PTHR45444">
    <property type="entry name" value="XANTHINE DEHYDROGENASE"/>
    <property type="match status" value="1"/>
</dbReference>
<dbReference type="SUPFAM" id="SSF56176">
    <property type="entry name" value="FAD-binding/transporter-associated domain-like"/>
    <property type="match status" value="1"/>
</dbReference>
<dbReference type="InterPro" id="IPR012175">
    <property type="entry name" value="Xanth_DH_ssu_bac"/>
</dbReference>
<dbReference type="InterPro" id="IPR016208">
    <property type="entry name" value="Ald_Oxase/xanthine_DH-like"/>
</dbReference>
<evidence type="ECO:0000259" key="3">
    <source>
        <dbReference type="PROSITE" id="PS51387"/>
    </source>
</evidence>
<dbReference type="Gene3D" id="3.10.20.30">
    <property type="match status" value="1"/>
</dbReference>
<dbReference type="SUPFAM" id="SSF54292">
    <property type="entry name" value="2Fe-2S ferredoxin-like"/>
    <property type="match status" value="1"/>
</dbReference>
<dbReference type="AlphaFoldDB" id="A0A381W7T2"/>
<evidence type="ECO:0000256" key="2">
    <source>
        <dbReference type="ARBA" id="ARBA00022827"/>
    </source>
</evidence>
<dbReference type="InterPro" id="IPR012675">
    <property type="entry name" value="Beta-grasp_dom_sf"/>
</dbReference>
<dbReference type="GO" id="GO:0051536">
    <property type="term" value="F:iron-sulfur cluster binding"/>
    <property type="evidence" value="ECO:0007669"/>
    <property type="project" value="InterPro"/>
</dbReference>
<dbReference type="Gene3D" id="3.30.43.10">
    <property type="entry name" value="Uridine Diphospho-n-acetylenolpyruvylglucosamine Reductase, domain 2"/>
    <property type="match status" value="1"/>
</dbReference>
<dbReference type="InterPro" id="IPR036318">
    <property type="entry name" value="FAD-bd_PCMH-like_sf"/>
</dbReference>
<dbReference type="Pfam" id="PF00941">
    <property type="entry name" value="FAD_binding_5"/>
    <property type="match status" value="1"/>
</dbReference>
<dbReference type="PIRSF" id="PIRSF036557">
    <property type="entry name" value="XdhA_RC"/>
    <property type="match status" value="1"/>
</dbReference>
<dbReference type="Gene3D" id="1.10.150.120">
    <property type="entry name" value="[2Fe-2S]-binding domain"/>
    <property type="match status" value="1"/>
</dbReference>
<feature type="domain" description="FAD-binding PCMH-type" evidence="3">
    <location>
        <begin position="156"/>
        <end position="330"/>
    </location>
</feature>
<dbReference type="NCBIfam" id="TIGR02963">
    <property type="entry name" value="xanthine_xdhA"/>
    <property type="match status" value="1"/>
</dbReference>
<dbReference type="SUPFAM" id="SSF47741">
    <property type="entry name" value="CO dehydrogenase ISP C-domain like"/>
    <property type="match status" value="1"/>
</dbReference>
<dbReference type="InterPro" id="IPR036010">
    <property type="entry name" value="2Fe-2S_ferredoxin-like_sf"/>
</dbReference>
<dbReference type="InterPro" id="IPR014307">
    <property type="entry name" value="Xanthine_DH_ssu"/>
</dbReference>
<evidence type="ECO:0000256" key="1">
    <source>
        <dbReference type="ARBA" id="ARBA00022630"/>
    </source>
</evidence>
<keyword evidence="1" id="KW-0285">Flavoprotein</keyword>
<dbReference type="Gene3D" id="3.30.465.10">
    <property type="match status" value="1"/>
</dbReference>
<dbReference type="InterPro" id="IPR002888">
    <property type="entry name" value="2Fe-2S-bd"/>
</dbReference>
<dbReference type="SMART" id="SM01092">
    <property type="entry name" value="CO_deh_flav_C"/>
    <property type="match status" value="1"/>
</dbReference>
<name>A0A381W7T2_9ZZZZ</name>